<dbReference type="GO" id="GO:0003676">
    <property type="term" value="F:nucleic acid binding"/>
    <property type="evidence" value="ECO:0007669"/>
    <property type="project" value="InterPro"/>
</dbReference>
<dbReference type="AlphaFoldDB" id="A0A438D337"/>
<gene>
    <name evidence="1" type="ORF">CK203_108037</name>
</gene>
<protein>
    <recommendedName>
        <fullName evidence="3">CCHC-type domain-containing protein</fullName>
    </recommendedName>
</protein>
<dbReference type="GO" id="GO:0008270">
    <property type="term" value="F:zinc ion binding"/>
    <property type="evidence" value="ECO:0007669"/>
    <property type="project" value="InterPro"/>
</dbReference>
<sequence>MKILRSFPKKWEIKVITIQEAKDLTKLPLEELIGSLMTQEITMTSHQDVEDKKKKSIALKVSTNDKEEVEEEINENEEDGDLALIIRKFKKFMKGEKFKGRRFTSRKESQKKEASLNVDKEKNDIICYKCKKLRHIKYDCPLYKSKAKKGKNKAMVAT</sequence>
<dbReference type="Proteomes" id="UP000288805">
    <property type="component" value="Unassembled WGS sequence"/>
</dbReference>
<reference evidence="1 2" key="1">
    <citation type="journal article" date="2018" name="PLoS Genet.">
        <title>Population sequencing reveals clonal diversity and ancestral inbreeding in the grapevine cultivar Chardonnay.</title>
        <authorList>
            <person name="Roach M.J."/>
            <person name="Johnson D.L."/>
            <person name="Bohlmann J."/>
            <person name="van Vuuren H.J."/>
            <person name="Jones S.J."/>
            <person name="Pretorius I.S."/>
            <person name="Schmidt S.A."/>
            <person name="Borneman A.R."/>
        </authorList>
    </citation>
    <scope>NUCLEOTIDE SEQUENCE [LARGE SCALE GENOMIC DNA]</scope>
    <source>
        <strain evidence="2">cv. Chardonnay</strain>
        <tissue evidence="1">Leaf</tissue>
    </source>
</reference>
<dbReference type="EMBL" id="QGNW01001822">
    <property type="protein sequence ID" value="RVW29900.1"/>
    <property type="molecule type" value="Genomic_DNA"/>
</dbReference>
<evidence type="ECO:0000313" key="2">
    <source>
        <dbReference type="Proteomes" id="UP000288805"/>
    </source>
</evidence>
<dbReference type="InterPro" id="IPR036875">
    <property type="entry name" value="Znf_CCHC_sf"/>
</dbReference>
<name>A0A438D337_VITVI</name>
<evidence type="ECO:0000313" key="1">
    <source>
        <dbReference type="EMBL" id="RVW29900.1"/>
    </source>
</evidence>
<evidence type="ECO:0008006" key="3">
    <source>
        <dbReference type="Google" id="ProtNLM"/>
    </source>
</evidence>
<dbReference type="SUPFAM" id="SSF57756">
    <property type="entry name" value="Retrovirus zinc finger-like domains"/>
    <property type="match status" value="1"/>
</dbReference>
<accession>A0A438D337</accession>
<proteinExistence type="predicted"/>
<comment type="caution">
    <text evidence="1">The sequence shown here is derived from an EMBL/GenBank/DDBJ whole genome shotgun (WGS) entry which is preliminary data.</text>
</comment>
<dbReference type="Gene3D" id="4.10.60.10">
    <property type="entry name" value="Zinc finger, CCHC-type"/>
    <property type="match status" value="1"/>
</dbReference>
<organism evidence="1 2">
    <name type="scientific">Vitis vinifera</name>
    <name type="common">Grape</name>
    <dbReference type="NCBI Taxonomy" id="29760"/>
    <lineage>
        <taxon>Eukaryota</taxon>
        <taxon>Viridiplantae</taxon>
        <taxon>Streptophyta</taxon>
        <taxon>Embryophyta</taxon>
        <taxon>Tracheophyta</taxon>
        <taxon>Spermatophyta</taxon>
        <taxon>Magnoliopsida</taxon>
        <taxon>eudicotyledons</taxon>
        <taxon>Gunneridae</taxon>
        <taxon>Pentapetalae</taxon>
        <taxon>rosids</taxon>
        <taxon>Vitales</taxon>
        <taxon>Vitaceae</taxon>
        <taxon>Viteae</taxon>
        <taxon>Vitis</taxon>
    </lineage>
</organism>